<name>A0A1J1I5Q7_9DIPT</name>
<dbReference type="OrthoDB" id="194468at2759"/>
<evidence type="ECO:0000256" key="4">
    <source>
        <dbReference type="SAM" id="Coils"/>
    </source>
</evidence>
<dbReference type="GO" id="GO:0009190">
    <property type="term" value="P:cyclic nucleotide biosynthetic process"/>
    <property type="evidence" value="ECO:0007669"/>
    <property type="project" value="InterPro"/>
</dbReference>
<dbReference type="PANTHER" id="PTHR16305">
    <property type="entry name" value="TESTICULAR SOLUBLE ADENYLYL CYCLASE"/>
    <property type="match status" value="1"/>
</dbReference>
<sequence>MNAIDLNEGIDNLSEMRHIVIVFSNFVVPYKTPNEFVVIVDNIFKKLSEIVINYEGIVNKVILFDKDMMFLVIFGLRGLKHEVEARIGLSCASEFHKTFKSWPEIKSVSISVTSGMTYCGVVGHALRREYTVISLTVNKAARLMIAYPAIISCDQETVLLSRMPLHNFKILEKKYMKGLDSNIIAYQFNEIFDDAENGHIPVKYNFPLLGRDELLELAANLLRLAISLHNQRNVTDLDILHNCLIIEGDPQQGKTRSLNLLDEVEIDKARREIFKVLCVQTFKEFSVIFIDSIDFIDVESFALIECLLTIKSIFVFATMGHQKRLSGEQRKFLCETNIMHYRLKPLDTAIQNQLACLYFQVSALSFELENYFRKNSNGNPGWIEKCSKSLVQNNQIHIESMTLAEVHQKGFFYYEEHAELKSSHEKDSIQFERNFLDKCYSNRMENENLKNSIVKVAMLLESLLSPNEFSLSTKYENDLMIFDSLLPYEQVVCKCAAAIGTQFKREMLHYVLSSSTSRMIGKSITKLFELHIFSCASSFIDCHTNIIDENESIKRINCNCDNTTIFRSCRDLPNYASCKALKFQREDFQNVVYQSLTEKQRMDFHKKSLIFLHLETKRCSACGSGKFSELQIENFDFQFHDGVQLIDDTSIDRMMNYFNSIQIPVTNLNINKSIFRNFPKFHKNEVKVRPILLNFLEYDFRSCNCNQILYSTYNNLLRHCHSNDTKLKLIEFKIRLASLCIDSCNVPHAKILLVEATNLIKIYQQGKDSLYEVYLNSKATMLQGKCALKMMQPDKGIENIIAACKLLKISFPLSFGLKEKIKLKILIRNIKKYLNVTEPQNCSALKELITIQSSEILKCIFEFLFERKQYDLAKLAAFWSLEKILKLKKIARNELRLAMEVGKIALNICLRSQSPCLQNKIVPPLYLIMMSLKRFDEALLLLEEFLRNVKMLNDKNGLTWYHALCLDMLLDTGFTIITYDSCNEFYINEMTSIDKITSTESRARFFGNLLLYSVRQKAFEKAQTWMGKLQLCFFLEPYGFFNDSFTSLRIMESFTLCLVHAKEHNLTKISYYETELLSMAASMKNAFKKCWCFKERFKLQKVYLELTNENSERNLDKLENILKLALNNKNFLSYDIIKHNQRFWTFNLPPKLQTFWIDNSTSEKALYLSNYPHNSHIFPFSLSISESGKSA</sequence>
<feature type="domain" description="Guanylate cyclase" evidence="5">
    <location>
        <begin position="107"/>
        <end position="144"/>
    </location>
</feature>
<accession>A0A1J1I5Q7</accession>
<evidence type="ECO:0000259" key="5">
    <source>
        <dbReference type="PROSITE" id="PS50125"/>
    </source>
</evidence>
<keyword evidence="3" id="KW-0456">Lyase</keyword>
<protein>
    <submittedName>
        <fullName evidence="6">CLUMA_CG009067, isoform A</fullName>
    </submittedName>
</protein>
<dbReference type="InterPro" id="IPR029787">
    <property type="entry name" value="Nucleotide_cyclase"/>
</dbReference>
<dbReference type="GO" id="GO:0035556">
    <property type="term" value="P:intracellular signal transduction"/>
    <property type="evidence" value="ECO:0007669"/>
    <property type="project" value="InterPro"/>
</dbReference>
<dbReference type="AlphaFoldDB" id="A0A1J1I5Q7"/>
<dbReference type="Gene3D" id="3.30.70.1230">
    <property type="entry name" value="Nucleotide cyclase"/>
    <property type="match status" value="1"/>
</dbReference>
<keyword evidence="4" id="KW-0175">Coiled coil</keyword>
<dbReference type="STRING" id="568069.A0A1J1I5Q7"/>
<dbReference type="CDD" id="cd07302">
    <property type="entry name" value="CHD"/>
    <property type="match status" value="1"/>
</dbReference>
<dbReference type="Proteomes" id="UP000183832">
    <property type="component" value="Unassembled WGS sequence"/>
</dbReference>
<organism evidence="6 7">
    <name type="scientific">Clunio marinus</name>
    <dbReference type="NCBI Taxonomy" id="568069"/>
    <lineage>
        <taxon>Eukaryota</taxon>
        <taxon>Metazoa</taxon>
        <taxon>Ecdysozoa</taxon>
        <taxon>Arthropoda</taxon>
        <taxon>Hexapoda</taxon>
        <taxon>Insecta</taxon>
        <taxon>Pterygota</taxon>
        <taxon>Neoptera</taxon>
        <taxon>Endopterygota</taxon>
        <taxon>Diptera</taxon>
        <taxon>Nematocera</taxon>
        <taxon>Chironomoidea</taxon>
        <taxon>Chironomidae</taxon>
        <taxon>Clunio</taxon>
    </lineage>
</organism>
<reference evidence="6 7" key="1">
    <citation type="submission" date="2015-04" db="EMBL/GenBank/DDBJ databases">
        <authorList>
            <person name="Syromyatnikov M.Y."/>
            <person name="Popov V.N."/>
        </authorList>
    </citation>
    <scope>NUCLEOTIDE SEQUENCE [LARGE SCALE GENOMIC DNA]</scope>
</reference>
<dbReference type="PANTHER" id="PTHR16305:SF28">
    <property type="entry name" value="GUANYLATE CYCLASE DOMAIN-CONTAINING PROTEIN"/>
    <property type="match status" value="1"/>
</dbReference>
<keyword evidence="2" id="KW-0067">ATP-binding</keyword>
<evidence type="ECO:0000256" key="2">
    <source>
        <dbReference type="ARBA" id="ARBA00022840"/>
    </source>
</evidence>
<dbReference type="PROSITE" id="PS50125">
    <property type="entry name" value="GUANYLATE_CYCLASE_2"/>
    <property type="match status" value="1"/>
</dbReference>
<dbReference type="GO" id="GO:0005737">
    <property type="term" value="C:cytoplasm"/>
    <property type="evidence" value="ECO:0007669"/>
    <property type="project" value="TreeGrafter"/>
</dbReference>
<evidence type="ECO:0000256" key="3">
    <source>
        <dbReference type="ARBA" id="ARBA00023239"/>
    </source>
</evidence>
<evidence type="ECO:0000313" key="7">
    <source>
        <dbReference type="Proteomes" id="UP000183832"/>
    </source>
</evidence>
<gene>
    <name evidence="6" type="ORF">CLUMA_CG009067</name>
</gene>
<dbReference type="SUPFAM" id="SSF55073">
    <property type="entry name" value="Nucleotide cyclase"/>
    <property type="match status" value="1"/>
</dbReference>
<keyword evidence="7" id="KW-1185">Reference proteome</keyword>
<dbReference type="GO" id="GO:0005524">
    <property type="term" value="F:ATP binding"/>
    <property type="evidence" value="ECO:0007669"/>
    <property type="project" value="UniProtKB-KW"/>
</dbReference>
<dbReference type="GO" id="GO:0004016">
    <property type="term" value="F:adenylate cyclase activity"/>
    <property type="evidence" value="ECO:0007669"/>
    <property type="project" value="TreeGrafter"/>
</dbReference>
<evidence type="ECO:0000256" key="1">
    <source>
        <dbReference type="ARBA" id="ARBA00022741"/>
    </source>
</evidence>
<proteinExistence type="predicted"/>
<dbReference type="InterPro" id="IPR001054">
    <property type="entry name" value="A/G_cyclase"/>
</dbReference>
<feature type="coiled-coil region" evidence="4">
    <location>
        <begin position="1101"/>
        <end position="1128"/>
    </location>
</feature>
<dbReference type="FunFam" id="3.30.70.1230:FF:000017">
    <property type="entry name" value="Adenylate cyclase type 10"/>
    <property type="match status" value="1"/>
</dbReference>
<dbReference type="EMBL" id="CVRI01000042">
    <property type="protein sequence ID" value="CRK95608.1"/>
    <property type="molecule type" value="Genomic_DNA"/>
</dbReference>
<evidence type="ECO:0000313" key="6">
    <source>
        <dbReference type="EMBL" id="CRK95608.1"/>
    </source>
</evidence>
<keyword evidence="1" id="KW-0547">Nucleotide-binding</keyword>